<comment type="caution">
    <text evidence="2">The sequence shown here is derived from an EMBL/GenBank/DDBJ whole genome shotgun (WGS) entry which is preliminary data.</text>
</comment>
<sequence>MYIGPWQEYQLANKVQSNHVPPRIPYAHGGAIRRQPMDYVGGGGGGNGMGQGGGYSGGMGETGRGDVEGVIVGKDMVDSLKQQVDYLARLLEEQGSGGGGGGGGVAQQHGGRAGLPLTISRPANDVAGGSSDQSTSVFSNSSSVRRRHQKQRGTRRGKGSGRGGKNNSAVGYSRILSSIPRQQQQVTHIDLNQINYNKPPMSARSHNSVNSEFSLNSRYSYSHSEPGGGGRGGGDGASTMGAAAKSGSSKVRNMAASMREMSHSAPTEEVGSGFAMGGASQSSATSKKMYGGGYNKNLAARMLKVNRTAREGGFTKLGDGGRNDNIKNMFGFHTKALVGRSEGGGVAEGEGKVGVIHGKGRKGSVEMVKEMHKLYMSGVVDGKEGDGETTPEGRRGKGEAAVLQPSASPPGGGGMAAARSLREKENEEQQEEVGVVQDMDLTKQEFSQVSKYFGIDLEELEDDLGLGLGDAAAAAATAIAITAADAHTDVAGEVLSKRERW</sequence>
<feature type="compositionally biased region" description="Basic and acidic residues" evidence="1">
    <location>
        <begin position="381"/>
        <end position="398"/>
    </location>
</feature>
<feature type="region of interest" description="Disordered" evidence="1">
    <location>
        <begin position="218"/>
        <end position="249"/>
    </location>
</feature>
<proteinExistence type="predicted"/>
<evidence type="ECO:0000256" key="1">
    <source>
        <dbReference type="SAM" id="MobiDB-lite"/>
    </source>
</evidence>
<feature type="compositionally biased region" description="Gly residues" evidence="1">
    <location>
        <begin position="95"/>
        <end position="105"/>
    </location>
</feature>
<feature type="region of interest" description="Disordered" evidence="1">
    <location>
        <begin position="95"/>
        <end position="170"/>
    </location>
</feature>
<evidence type="ECO:0000313" key="3">
    <source>
        <dbReference type="Proteomes" id="UP001165082"/>
    </source>
</evidence>
<dbReference type="OrthoDB" id="10503537at2759"/>
<feature type="region of interest" description="Disordered" evidence="1">
    <location>
        <begin position="380"/>
        <end position="417"/>
    </location>
</feature>
<gene>
    <name evidence="2" type="ORF">TrRE_jg10528</name>
</gene>
<feature type="compositionally biased region" description="Gly residues" evidence="1">
    <location>
        <begin position="226"/>
        <end position="236"/>
    </location>
</feature>
<organism evidence="2 3">
    <name type="scientific">Triparma retinervis</name>
    <dbReference type="NCBI Taxonomy" id="2557542"/>
    <lineage>
        <taxon>Eukaryota</taxon>
        <taxon>Sar</taxon>
        <taxon>Stramenopiles</taxon>
        <taxon>Ochrophyta</taxon>
        <taxon>Bolidophyceae</taxon>
        <taxon>Parmales</taxon>
        <taxon>Triparmaceae</taxon>
        <taxon>Triparma</taxon>
    </lineage>
</organism>
<reference evidence="2" key="1">
    <citation type="submission" date="2022-07" db="EMBL/GenBank/DDBJ databases">
        <title>Genome analysis of Parmales, a sister group of diatoms, reveals the evolutionary specialization of diatoms from phago-mixotrophs to photoautotrophs.</title>
        <authorList>
            <person name="Ban H."/>
            <person name="Sato S."/>
            <person name="Yoshikawa S."/>
            <person name="Kazumasa Y."/>
            <person name="Nakamura Y."/>
            <person name="Ichinomiya M."/>
            <person name="Saitoh K."/>
            <person name="Sato N."/>
            <person name="Blanc-Mathieu R."/>
            <person name="Endo H."/>
            <person name="Kuwata A."/>
            <person name="Ogata H."/>
        </authorList>
    </citation>
    <scope>NUCLEOTIDE SEQUENCE</scope>
</reference>
<dbReference type="EMBL" id="BRXZ01002061">
    <property type="protein sequence ID" value="GMH53569.1"/>
    <property type="molecule type" value="Genomic_DNA"/>
</dbReference>
<accession>A0A9W7DRI6</accession>
<name>A0A9W7DRI6_9STRA</name>
<keyword evidence="3" id="KW-1185">Reference proteome</keyword>
<protein>
    <submittedName>
        <fullName evidence="2">Uncharacterized protein</fullName>
    </submittedName>
</protein>
<feature type="compositionally biased region" description="Basic residues" evidence="1">
    <location>
        <begin position="144"/>
        <end position="159"/>
    </location>
</feature>
<feature type="compositionally biased region" description="Low complexity" evidence="1">
    <location>
        <begin position="130"/>
        <end position="143"/>
    </location>
</feature>
<dbReference type="Proteomes" id="UP001165082">
    <property type="component" value="Unassembled WGS sequence"/>
</dbReference>
<evidence type="ECO:0000313" key="2">
    <source>
        <dbReference type="EMBL" id="GMH53569.1"/>
    </source>
</evidence>
<dbReference type="AlphaFoldDB" id="A0A9W7DRI6"/>